<dbReference type="PANTHER" id="PTHR30189:SF1">
    <property type="entry name" value="LPS-ASSEMBLY PROTEIN LPTD"/>
    <property type="match status" value="1"/>
</dbReference>
<feature type="signal peptide" evidence="1">
    <location>
        <begin position="1"/>
        <end position="23"/>
    </location>
</feature>
<evidence type="ECO:0000313" key="3">
    <source>
        <dbReference type="EMBL" id="MBL6761908.1"/>
    </source>
</evidence>
<dbReference type="GO" id="GO:0015920">
    <property type="term" value="P:lipopolysaccharide transport"/>
    <property type="evidence" value="ECO:0007669"/>
    <property type="project" value="InterPro"/>
</dbReference>
<sequence length="695" mass="77327" precursor="true">MISRALNFTCLLMLVMLPLAARAQTATLDAREIIVDDESGIISATGAVEARSDGRVLSSEALTYNRDKKQLNVPGALSLVETSGDKMSAASGTIDNRLEKGSFTETRFSSPESWRMRADTAERDGSTLRLNNAIYTSCPECEDPKAEPLWQLRAARITYDREGQNVFYAHPRLEVYGLPVFYLPYMAHAGPEVEKRSGFLTPNLASSNDFGAAVNVPYFFNLASNYDLTLTPRVSEKQEPFVTGEWRHLTQNGSYQLTGYIHRPRNLLAADTSRELRGGILGDGQFRLGDWSLGFALQDASDDLFYRRYKISDTTRLTSRLSANRSFGRHFVSIEGYKFRETLNAETAATVNTIFPTLTHRYVFAQQVLGGSLLVSNRISQSGREQDVDETRASSMLDWSWRHTTRAGFVLSASNRLTLDAYDFSIAADDPSAETAREVDTLLSANSTALTIAYPLQRIGRHDRQTLSPKIQLVLAEADAGYDDIPHIGAVTRDLTRSQLFQPLTPKDEASRINLGLDHELDFMDRLSTRFFIGQSFNLSDETFSARSGFGDNRSALLSEAAIYAGPLTLTQRARFTDDAGELLRSESTMTLGFKDLDFGLSHSFYEAGQQSSGSAVLEEATGTLGWQIGQHWRLDASLRENLETEEHVRANAAFTYEDECTLVTISFDRDYSRIGAIEPDTSINFTYTLKTIGD</sequence>
<keyword evidence="1" id="KW-0732">Signal</keyword>
<comment type="caution">
    <text evidence="3">The sequence shown here is derived from an EMBL/GenBank/DDBJ whole genome shotgun (WGS) entry which is preliminary data.</text>
</comment>
<dbReference type="Proteomes" id="UP000785783">
    <property type="component" value="Unassembled WGS sequence"/>
</dbReference>
<proteinExistence type="inferred from homology"/>
<dbReference type="PANTHER" id="PTHR30189">
    <property type="entry name" value="LPS-ASSEMBLY PROTEIN"/>
    <property type="match status" value="1"/>
</dbReference>
<feature type="non-terminal residue" evidence="3">
    <location>
        <position position="1"/>
    </location>
</feature>
<dbReference type="AlphaFoldDB" id="A0A937L6U3"/>
<evidence type="ECO:0000259" key="2">
    <source>
        <dbReference type="Pfam" id="PF04453"/>
    </source>
</evidence>
<comment type="subunit">
    <text evidence="1">Component of the lipopolysaccharide transport and assembly complex.</text>
</comment>
<comment type="caution">
    <text evidence="1">Lacks conserved residue(s) required for the propagation of feature annotation.</text>
</comment>
<comment type="function">
    <text evidence="1">Involved in the assembly of lipopolysaccharide (LPS) at the surface of the outer membrane.</text>
</comment>
<comment type="subcellular location">
    <subcellularLocation>
        <location evidence="1">Cell outer membrane</location>
    </subcellularLocation>
</comment>
<dbReference type="InterPro" id="IPR007543">
    <property type="entry name" value="LptD_C"/>
</dbReference>
<dbReference type="Gene3D" id="2.60.450.10">
    <property type="entry name" value="Lipopolysaccharide (LPS) transport protein A like domain"/>
    <property type="match status" value="1"/>
</dbReference>
<dbReference type="Pfam" id="PF04453">
    <property type="entry name" value="LptD"/>
    <property type="match status" value="1"/>
</dbReference>
<dbReference type="InterPro" id="IPR020889">
    <property type="entry name" value="LipoPS_assembly_LptD"/>
</dbReference>
<evidence type="ECO:0000256" key="1">
    <source>
        <dbReference type="HAMAP-Rule" id="MF_01411"/>
    </source>
</evidence>
<gene>
    <name evidence="1" type="primary">lptD</name>
    <name evidence="3" type="ORF">ISQ19_04340</name>
</gene>
<dbReference type="HAMAP" id="MF_01411">
    <property type="entry name" value="LPS_assembly_LptD"/>
    <property type="match status" value="1"/>
</dbReference>
<name>A0A937L6U3_9PROT</name>
<feature type="chain" id="PRO_5044030610" description="LPS-assembly protein LptD" evidence="1">
    <location>
        <begin position="24"/>
        <end position="695"/>
    </location>
</feature>
<dbReference type="EMBL" id="JADHOK010000047">
    <property type="protein sequence ID" value="MBL6761908.1"/>
    <property type="molecule type" value="Genomic_DNA"/>
</dbReference>
<organism evidence="3 4">
    <name type="scientific">PS1 clade bacterium</name>
    <dbReference type="NCBI Taxonomy" id="2175152"/>
    <lineage>
        <taxon>Bacteria</taxon>
        <taxon>Pseudomonadati</taxon>
        <taxon>Pseudomonadota</taxon>
        <taxon>Alphaproteobacteria</taxon>
        <taxon>PS1 clade</taxon>
    </lineage>
</organism>
<keyword evidence="1" id="KW-0998">Cell outer membrane</keyword>
<keyword evidence="1" id="KW-0472">Membrane</keyword>
<reference evidence="3" key="1">
    <citation type="submission" date="2020-10" db="EMBL/GenBank/DDBJ databases">
        <title>Microbiome of the Black Sea water column analyzed by genome centric metagenomics.</title>
        <authorList>
            <person name="Cabello-Yeves P.J."/>
            <person name="Callieri C."/>
            <person name="Picazo A."/>
            <person name="Mehrshad M."/>
            <person name="Haro-Moreno J.M."/>
            <person name="Roda-Garcia J."/>
            <person name="Dzembekova N."/>
            <person name="Slabakova V."/>
            <person name="Slabakova N."/>
            <person name="Moncheva S."/>
            <person name="Rodriguez-Valera F."/>
        </authorList>
    </citation>
    <scope>NUCLEOTIDE SEQUENCE</scope>
    <source>
        <strain evidence="3">BS307-5m-G5</strain>
    </source>
</reference>
<dbReference type="GO" id="GO:1990351">
    <property type="term" value="C:transporter complex"/>
    <property type="evidence" value="ECO:0007669"/>
    <property type="project" value="TreeGrafter"/>
</dbReference>
<dbReference type="InterPro" id="IPR050218">
    <property type="entry name" value="LptD"/>
</dbReference>
<dbReference type="GO" id="GO:0009279">
    <property type="term" value="C:cell outer membrane"/>
    <property type="evidence" value="ECO:0007669"/>
    <property type="project" value="UniProtKB-SubCell"/>
</dbReference>
<dbReference type="GO" id="GO:0043165">
    <property type="term" value="P:Gram-negative-bacterium-type cell outer membrane assembly"/>
    <property type="evidence" value="ECO:0007669"/>
    <property type="project" value="UniProtKB-UniRule"/>
</dbReference>
<evidence type="ECO:0000313" key="4">
    <source>
        <dbReference type="Proteomes" id="UP000785783"/>
    </source>
</evidence>
<protein>
    <recommendedName>
        <fullName evidence="1">LPS-assembly protein LptD</fullName>
    </recommendedName>
</protein>
<feature type="domain" description="LptD C-terminal" evidence="2">
    <location>
        <begin position="277"/>
        <end position="633"/>
    </location>
</feature>
<accession>A0A937L6U3</accession>
<comment type="similarity">
    <text evidence="1">Belongs to the LptD family.</text>
</comment>